<evidence type="ECO:0000313" key="3">
    <source>
        <dbReference type="Proteomes" id="UP001497744"/>
    </source>
</evidence>
<protein>
    <submittedName>
        <fullName evidence="2">Non-ribosomal peptide synthetase</fullName>
    </submittedName>
</protein>
<comment type="caution">
    <text evidence="2">The sequence shown here is derived from an EMBL/GenBank/DDBJ whole genome shotgun (WGS) entry which is preliminary data.</text>
</comment>
<dbReference type="EMBL" id="BPLF01000001">
    <property type="protein sequence ID" value="GIX60739.1"/>
    <property type="molecule type" value="Genomic_DNA"/>
</dbReference>
<evidence type="ECO:0000256" key="1">
    <source>
        <dbReference type="SAM" id="MobiDB-lite"/>
    </source>
</evidence>
<dbReference type="RefSeq" id="XP_067712810.1">
    <property type="nucleotide sequence ID" value="XM_067856709.1"/>
</dbReference>
<dbReference type="Proteomes" id="UP001497744">
    <property type="component" value="Unassembled WGS sequence"/>
</dbReference>
<feature type="region of interest" description="Disordered" evidence="1">
    <location>
        <begin position="40"/>
        <end position="70"/>
    </location>
</feature>
<gene>
    <name evidence="2" type="ORF">BcabD6B2_01740</name>
</gene>
<feature type="compositionally biased region" description="Pro residues" evidence="1">
    <location>
        <begin position="40"/>
        <end position="50"/>
    </location>
</feature>
<dbReference type="GeneID" id="94192222"/>
<dbReference type="AlphaFoldDB" id="A0AAV4LLP7"/>
<keyword evidence="3" id="KW-1185">Reference proteome</keyword>
<sequence length="377" mass="41023">MSQFWKNTNATHSIEPQRRCHQHARMHSQWLASCCGEHPTPIPSEPPPCPRRLTDPPSTTGTARPSPKTRHATLAAVPRRGLVLSQLDQYQTALTRGDGQPLAAVAPREVLQAALLVGGLLDHADALRLVVVDRVPVARLLEPPDGDDPVVAGLRVEDEAVAVGNGRTLAEPPLIRHHQVLREAHVADARSVAPQQHRVRPHTVLCGVIGELQPAVVQLSAAKELLVARKVRVDHLEARREVDVGDAGARERHQLTVGRPGDARAAKHVALRLLEQVAIAQHAPESPLLRRALGVGGRAAPHRDLAVARLHGDVQRHRVPRDALDIAPTLRHCVGRQPLEHVEPRHHLLGEDVEHRHLTVQPAAHDAAVIGCPAQVE</sequence>
<accession>A0AAV4LLP7</accession>
<organism evidence="2 3">
    <name type="scientific">Babesia caballi</name>
    <dbReference type="NCBI Taxonomy" id="5871"/>
    <lineage>
        <taxon>Eukaryota</taxon>
        <taxon>Sar</taxon>
        <taxon>Alveolata</taxon>
        <taxon>Apicomplexa</taxon>
        <taxon>Aconoidasida</taxon>
        <taxon>Piroplasmida</taxon>
        <taxon>Babesiidae</taxon>
        <taxon>Babesia</taxon>
    </lineage>
</organism>
<evidence type="ECO:0000313" key="2">
    <source>
        <dbReference type="EMBL" id="GIX60739.1"/>
    </source>
</evidence>
<reference evidence="2 3" key="1">
    <citation type="submission" date="2021-06" db="EMBL/GenBank/DDBJ databases">
        <title>Genome sequence of Babesia caballi.</title>
        <authorList>
            <person name="Yamagishi J."/>
            <person name="Kidaka T."/>
            <person name="Ochi A."/>
        </authorList>
    </citation>
    <scope>NUCLEOTIDE SEQUENCE [LARGE SCALE GENOMIC DNA]</scope>
    <source>
        <strain evidence="2">USDA-D6B2</strain>
    </source>
</reference>
<name>A0AAV4LLP7_BABCB</name>
<proteinExistence type="predicted"/>